<protein>
    <recommendedName>
        <fullName evidence="1">DNA2/NAM7 helicase-like C-terminal domain-containing protein</fullName>
    </recommendedName>
</protein>
<reference evidence="2 3" key="1">
    <citation type="journal article" date="2023" name="bioRxiv">
        <title>Genome report: Whole genome sequence and annotation of Penstemon davidsonii.</title>
        <authorList>
            <person name="Ostevik K.L."/>
            <person name="Alabady M."/>
            <person name="Zhang M."/>
            <person name="Rausher M.D."/>
        </authorList>
    </citation>
    <scope>NUCLEOTIDE SEQUENCE [LARGE SCALE GENOMIC DNA]</scope>
    <source>
        <strain evidence="2">DNT005</strain>
        <tissue evidence="2">Whole leaf</tissue>
    </source>
</reference>
<evidence type="ECO:0000313" key="3">
    <source>
        <dbReference type="Proteomes" id="UP001291926"/>
    </source>
</evidence>
<comment type="caution">
    <text evidence="2">The sequence shown here is derived from an EMBL/GenBank/DDBJ whole genome shotgun (WGS) entry which is preliminary data.</text>
</comment>
<dbReference type="Pfam" id="PF13087">
    <property type="entry name" value="AAA_12"/>
    <property type="match status" value="1"/>
</dbReference>
<dbReference type="Proteomes" id="UP001291926">
    <property type="component" value="Unassembled WGS sequence"/>
</dbReference>
<proteinExistence type="predicted"/>
<gene>
    <name evidence="2" type="ORF">RD792_007917</name>
</gene>
<dbReference type="InterPro" id="IPR027417">
    <property type="entry name" value="P-loop_NTPase"/>
</dbReference>
<evidence type="ECO:0000313" key="2">
    <source>
        <dbReference type="EMBL" id="KAK4485284.1"/>
    </source>
</evidence>
<dbReference type="EMBL" id="JAYDYQ010002533">
    <property type="protein sequence ID" value="KAK4485284.1"/>
    <property type="molecule type" value="Genomic_DNA"/>
</dbReference>
<feature type="domain" description="DNA2/NAM7 helicase-like C-terminal" evidence="1">
    <location>
        <begin position="8"/>
        <end position="67"/>
    </location>
</feature>
<dbReference type="Gene3D" id="3.40.50.300">
    <property type="entry name" value="P-loop containing nucleotide triphosphate hydrolases"/>
    <property type="match status" value="1"/>
</dbReference>
<accession>A0ABR0D7N1</accession>
<sequence>MDDLIRDKEFRLLFVGILGWDEQERRNPSWFNRIDASKVVEITRFLIEQKGVNEENVGVITPYSQQDPHWNELLWYCVDKGCYQGCFFPEKAEDIPKAVI</sequence>
<organism evidence="2 3">
    <name type="scientific">Penstemon davidsonii</name>
    <dbReference type="NCBI Taxonomy" id="160366"/>
    <lineage>
        <taxon>Eukaryota</taxon>
        <taxon>Viridiplantae</taxon>
        <taxon>Streptophyta</taxon>
        <taxon>Embryophyta</taxon>
        <taxon>Tracheophyta</taxon>
        <taxon>Spermatophyta</taxon>
        <taxon>Magnoliopsida</taxon>
        <taxon>eudicotyledons</taxon>
        <taxon>Gunneridae</taxon>
        <taxon>Pentapetalae</taxon>
        <taxon>asterids</taxon>
        <taxon>lamiids</taxon>
        <taxon>Lamiales</taxon>
        <taxon>Plantaginaceae</taxon>
        <taxon>Cheloneae</taxon>
        <taxon>Penstemon</taxon>
    </lineage>
</organism>
<name>A0ABR0D7N1_9LAMI</name>
<keyword evidence="3" id="KW-1185">Reference proteome</keyword>
<evidence type="ECO:0000259" key="1">
    <source>
        <dbReference type="Pfam" id="PF13087"/>
    </source>
</evidence>
<dbReference type="InterPro" id="IPR041679">
    <property type="entry name" value="DNA2/NAM7-like_C"/>
</dbReference>